<reference evidence="3 4" key="1">
    <citation type="submission" date="2021-03" db="EMBL/GenBank/DDBJ databases">
        <title>Genomic Encyclopedia of Type Strains, Phase IV (KMG-IV): sequencing the most valuable type-strain genomes for metagenomic binning, comparative biology and taxonomic classification.</title>
        <authorList>
            <person name="Goeker M."/>
        </authorList>
    </citation>
    <scope>NUCLEOTIDE SEQUENCE [LARGE SCALE GENOMIC DNA]</scope>
    <source>
        <strain evidence="3 4">DSM 15596</strain>
    </source>
</reference>
<dbReference type="Pfam" id="PF02368">
    <property type="entry name" value="Big_2"/>
    <property type="match status" value="1"/>
</dbReference>
<dbReference type="SUPFAM" id="SSF49373">
    <property type="entry name" value="Invasin/intimin cell-adhesion fragments"/>
    <property type="match status" value="2"/>
</dbReference>
<dbReference type="RefSeq" id="WP_210095345.1">
    <property type="nucleotide sequence ID" value="NZ_JAGGKI010000014.1"/>
</dbReference>
<dbReference type="SUPFAM" id="SSF50998">
    <property type="entry name" value="Quinoprotein alcohol dehydrogenase-like"/>
    <property type="match status" value="1"/>
</dbReference>
<evidence type="ECO:0000313" key="3">
    <source>
        <dbReference type="EMBL" id="MBP1895438.1"/>
    </source>
</evidence>
<evidence type="ECO:0000256" key="1">
    <source>
        <dbReference type="SAM" id="SignalP"/>
    </source>
</evidence>
<dbReference type="InterPro" id="IPR003343">
    <property type="entry name" value="Big_2"/>
</dbReference>
<dbReference type="EMBL" id="JAGGKI010000014">
    <property type="protein sequence ID" value="MBP1895438.1"/>
    <property type="molecule type" value="Genomic_DNA"/>
</dbReference>
<dbReference type="SMART" id="SM00635">
    <property type="entry name" value="BID_2"/>
    <property type="match status" value="2"/>
</dbReference>
<feature type="signal peptide" evidence="1">
    <location>
        <begin position="1"/>
        <end position="29"/>
    </location>
</feature>
<accession>A0ABS4FGP8</accession>
<evidence type="ECO:0000313" key="4">
    <source>
        <dbReference type="Proteomes" id="UP000706926"/>
    </source>
</evidence>
<dbReference type="InterPro" id="IPR002372">
    <property type="entry name" value="PQQ_rpt_dom"/>
</dbReference>
<feature type="domain" description="BIG2" evidence="2">
    <location>
        <begin position="420"/>
        <end position="501"/>
    </location>
</feature>
<dbReference type="Pfam" id="PF13360">
    <property type="entry name" value="PQQ_2"/>
    <property type="match status" value="1"/>
</dbReference>
<sequence>MTRIFSRFITVCIAGVLLTFGFLSGLGHAAAEEVQSAVEWSRDYGSNSTGKGVISTSDGGYLALGSIYEKEKVGPEDWQWSLFQKSYILKLDAEGQVEWEQKLKNNSDNSTAYLAIEPKDGGYLVVGSARGDGEPIHQLFIVRLDSSGNVLWEKALVNDGFSNTPEAIVETDDGSFLIAGTGISRGVAYETPNITKIDKNGETLWYKRHRFSGTADSIYDLIPATDGGYIAVGFGGNVEYESKELDALLMVKIDDQGQQVWLKQFADPGSRWTGQSIIASEDGGYVILSSKYMDRKRVTVLTKTDSNGQVQWEKTYRDGTNSESFNRLLQTKDGYVMLGGHTTKGALDWRQQYNVVNVDAYGGFISRELFKGAPIYNIGTAAATPDGGFIFSGTVLRGDDNKFQLMKVSPSEARPPAERTLTGISFTDKEKKLKAGASVTTVLQAVYSDGVKDDLSSAAVYIAGDSAIADVDALGRITGHMPGQTYVEATYEGFTARINVTVFPEDTDEFDPVFGSIKLDSGEYSVMEGSSLDLKVTFYDYNTNTETDITKQTTFISDNPDIAEVDEEGNLIGHKPGETIIYAKYKGSLTYASVMVVHAPVSE</sequence>
<dbReference type="PANTHER" id="PTHR42754">
    <property type="entry name" value="ENDOGLUCANASE"/>
    <property type="match status" value="1"/>
</dbReference>
<dbReference type="PANTHER" id="PTHR42754:SF1">
    <property type="entry name" value="LIPOPROTEIN"/>
    <property type="match status" value="1"/>
</dbReference>
<feature type="domain" description="BIG2" evidence="2">
    <location>
        <begin position="513"/>
        <end position="595"/>
    </location>
</feature>
<dbReference type="GeneID" id="95406452"/>
<keyword evidence="4" id="KW-1185">Reference proteome</keyword>
<dbReference type="Gene3D" id="2.60.40.1080">
    <property type="match status" value="2"/>
</dbReference>
<name>A0ABS4FGP8_9BACL</name>
<organism evidence="3 4">
    <name type="scientific">Paenibacillus lactis</name>
    <dbReference type="NCBI Taxonomy" id="228574"/>
    <lineage>
        <taxon>Bacteria</taxon>
        <taxon>Bacillati</taxon>
        <taxon>Bacillota</taxon>
        <taxon>Bacilli</taxon>
        <taxon>Bacillales</taxon>
        <taxon>Paenibacillaceae</taxon>
        <taxon>Paenibacillus</taxon>
    </lineage>
</organism>
<comment type="caution">
    <text evidence="3">The sequence shown here is derived from an EMBL/GenBank/DDBJ whole genome shotgun (WGS) entry which is preliminary data.</text>
</comment>
<feature type="chain" id="PRO_5046897674" description="BIG2 domain-containing protein" evidence="1">
    <location>
        <begin position="30"/>
        <end position="603"/>
    </location>
</feature>
<keyword evidence="1" id="KW-0732">Signal</keyword>
<dbReference type="InterPro" id="IPR011047">
    <property type="entry name" value="Quinoprotein_ADH-like_sf"/>
</dbReference>
<protein>
    <recommendedName>
        <fullName evidence="2">BIG2 domain-containing protein</fullName>
    </recommendedName>
</protein>
<gene>
    <name evidence="3" type="ORF">J2Z18_004548</name>
</gene>
<dbReference type="Proteomes" id="UP000706926">
    <property type="component" value="Unassembled WGS sequence"/>
</dbReference>
<proteinExistence type="predicted"/>
<dbReference type="InterPro" id="IPR008964">
    <property type="entry name" value="Invasin/intimin_cell_adhesion"/>
</dbReference>
<evidence type="ECO:0000259" key="2">
    <source>
        <dbReference type="SMART" id="SM00635"/>
    </source>
</evidence>